<feature type="region of interest" description="Disordered" evidence="1">
    <location>
        <begin position="1"/>
        <end position="96"/>
    </location>
</feature>
<proteinExistence type="predicted"/>
<reference evidence="2 3" key="1">
    <citation type="submission" date="2017-11" db="EMBL/GenBank/DDBJ databases">
        <title>De novo assembly and phasing of dikaryotic genomes from two isolates of Puccinia coronata f. sp. avenae, the causal agent of oat crown rust.</title>
        <authorList>
            <person name="Miller M.E."/>
            <person name="Zhang Y."/>
            <person name="Omidvar V."/>
            <person name="Sperschneider J."/>
            <person name="Schwessinger B."/>
            <person name="Raley C."/>
            <person name="Palmer J.M."/>
            <person name="Garnica D."/>
            <person name="Upadhyaya N."/>
            <person name="Rathjen J."/>
            <person name="Taylor J.M."/>
            <person name="Park R.F."/>
            <person name="Dodds P.N."/>
            <person name="Hirsch C.D."/>
            <person name="Kianian S.F."/>
            <person name="Figueroa M."/>
        </authorList>
    </citation>
    <scope>NUCLEOTIDE SEQUENCE [LARGE SCALE GENOMIC DNA]</scope>
    <source>
        <strain evidence="2">12SD80</strain>
    </source>
</reference>
<name>A0A2N5UDD4_9BASI</name>
<protein>
    <submittedName>
        <fullName evidence="2">Uncharacterized protein</fullName>
    </submittedName>
</protein>
<feature type="compositionally biased region" description="Polar residues" evidence="1">
    <location>
        <begin position="14"/>
        <end position="25"/>
    </location>
</feature>
<feature type="compositionally biased region" description="Basic and acidic residues" evidence="1">
    <location>
        <begin position="26"/>
        <end position="36"/>
    </location>
</feature>
<accession>A0A2N5UDD4</accession>
<dbReference type="AlphaFoldDB" id="A0A2N5UDD4"/>
<feature type="compositionally biased region" description="Polar residues" evidence="1">
    <location>
        <begin position="70"/>
        <end position="93"/>
    </location>
</feature>
<dbReference type="Proteomes" id="UP000235392">
    <property type="component" value="Unassembled WGS sequence"/>
</dbReference>
<evidence type="ECO:0000313" key="3">
    <source>
        <dbReference type="Proteomes" id="UP000235392"/>
    </source>
</evidence>
<evidence type="ECO:0000256" key="1">
    <source>
        <dbReference type="SAM" id="MobiDB-lite"/>
    </source>
</evidence>
<sequence>MGNQPSAAPMSCMEQGNGNTLNHSPDPSEIKGKEHASAGGGSNLNMSSSASEDKALPASLELLGQETQERPSQSQKNCETQQLSAHGGKSSSAQKRKTYAEQIASEFLPLKKDMAADRAASNDIAKRMAESNARMVQAAQNVAKAISSYLSPTYSAFITCLNLLSFGAAIPVSQARQPYQPLYAIGVASPGPFTP</sequence>
<evidence type="ECO:0000313" key="2">
    <source>
        <dbReference type="EMBL" id="PLW35783.1"/>
    </source>
</evidence>
<comment type="caution">
    <text evidence="2">The sequence shown here is derived from an EMBL/GenBank/DDBJ whole genome shotgun (WGS) entry which is preliminary data.</text>
</comment>
<gene>
    <name evidence="2" type="ORF">PCASD_15688</name>
</gene>
<dbReference type="EMBL" id="PGCI01000171">
    <property type="protein sequence ID" value="PLW35783.1"/>
    <property type="molecule type" value="Genomic_DNA"/>
</dbReference>
<organism evidence="2 3">
    <name type="scientific">Puccinia coronata f. sp. avenae</name>
    <dbReference type="NCBI Taxonomy" id="200324"/>
    <lineage>
        <taxon>Eukaryota</taxon>
        <taxon>Fungi</taxon>
        <taxon>Dikarya</taxon>
        <taxon>Basidiomycota</taxon>
        <taxon>Pucciniomycotina</taxon>
        <taxon>Pucciniomycetes</taxon>
        <taxon>Pucciniales</taxon>
        <taxon>Pucciniaceae</taxon>
        <taxon>Puccinia</taxon>
    </lineage>
</organism>